<gene>
    <name evidence="1" type="ORF">HLH36_12700</name>
</gene>
<dbReference type="SUPFAM" id="SSF53795">
    <property type="entry name" value="PEP carboxykinase-like"/>
    <property type="match status" value="1"/>
</dbReference>
<protein>
    <recommendedName>
        <fullName evidence="3">Hpr(Ser) kinase/phosphatase</fullName>
    </recommendedName>
</protein>
<evidence type="ECO:0008006" key="3">
    <source>
        <dbReference type="Google" id="ProtNLM"/>
    </source>
</evidence>
<sequence length="285" mass="30341">MRILTSDPDLLATMEEAYAAWRPATRTDGAPITIDLHIMDTDAGLSHRIDVDGPFLSMSGDGIDGWADAGILFATCKVPKYLIGRPGQLAEELTDTLLLFLLTRSGRTPLHAAGIVLGNRAILLTGASGSGKSTLTLAAMRRDLRILSDDTVYIQLQPRLRIWGFPRPVHVFPDDAPGFIAATRLRGGKLKAAIPAPFPAEPPVADHPVVVVLERGQTIRMDPIEPAIAAAALSRLEPGFDLLAHASASAAGAIVARGAWRLTLARDPDAAMDALIGRLAQDAMQ</sequence>
<dbReference type="AlphaFoldDB" id="A0A7W4IUK3"/>
<organism evidence="1 2">
    <name type="scientific">Gluconacetobacter aggeris</name>
    <dbReference type="NCBI Taxonomy" id="1286186"/>
    <lineage>
        <taxon>Bacteria</taxon>
        <taxon>Pseudomonadati</taxon>
        <taxon>Pseudomonadota</taxon>
        <taxon>Alphaproteobacteria</taxon>
        <taxon>Acetobacterales</taxon>
        <taxon>Acetobacteraceae</taxon>
        <taxon>Gluconacetobacter</taxon>
    </lineage>
</organism>
<dbReference type="RefSeq" id="WP_182986717.1">
    <property type="nucleotide sequence ID" value="NZ_JABEQD010000008.1"/>
</dbReference>
<comment type="caution">
    <text evidence="1">The sequence shown here is derived from an EMBL/GenBank/DDBJ whole genome shotgun (WGS) entry which is preliminary data.</text>
</comment>
<evidence type="ECO:0000313" key="2">
    <source>
        <dbReference type="Proteomes" id="UP000559860"/>
    </source>
</evidence>
<dbReference type="Proteomes" id="UP000559860">
    <property type="component" value="Unassembled WGS sequence"/>
</dbReference>
<keyword evidence="2" id="KW-1185">Reference proteome</keyword>
<proteinExistence type="predicted"/>
<evidence type="ECO:0000313" key="1">
    <source>
        <dbReference type="EMBL" id="MBB2169203.1"/>
    </source>
</evidence>
<reference evidence="1 2" key="1">
    <citation type="submission" date="2020-04" db="EMBL/GenBank/DDBJ databases">
        <title>Description of novel Gluconacetobacter.</title>
        <authorList>
            <person name="Sombolestani A."/>
        </authorList>
    </citation>
    <scope>NUCLEOTIDE SEQUENCE [LARGE SCALE GENOMIC DNA]</scope>
    <source>
        <strain evidence="1 2">LMG 27801</strain>
    </source>
</reference>
<dbReference type="EMBL" id="JABEQD010000008">
    <property type="protein sequence ID" value="MBB2169203.1"/>
    <property type="molecule type" value="Genomic_DNA"/>
</dbReference>
<dbReference type="InterPro" id="IPR027417">
    <property type="entry name" value="P-loop_NTPase"/>
</dbReference>
<dbReference type="Gene3D" id="3.40.50.300">
    <property type="entry name" value="P-loop containing nucleotide triphosphate hydrolases"/>
    <property type="match status" value="1"/>
</dbReference>
<accession>A0A7W4IUK3</accession>
<name>A0A7W4IUK3_9PROT</name>